<protein>
    <submittedName>
        <fullName evidence="2">Uncharacterized protein</fullName>
    </submittedName>
</protein>
<dbReference type="Proteomes" id="UP001189429">
    <property type="component" value="Unassembled WGS sequence"/>
</dbReference>
<organism evidence="2 3">
    <name type="scientific">Prorocentrum cordatum</name>
    <dbReference type="NCBI Taxonomy" id="2364126"/>
    <lineage>
        <taxon>Eukaryota</taxon>
        <taxon>Sar</taxon>
        <taxon>Alveolata</taxon>
        <taxon>Dinophyceae</taxon>
        <taxon>Prorocentrales</taxon>
        <taxon>Prorocentraceae</taxon>
        <taxon>Prorocentrum</taxon>
    </lineage>
</organism>
<comment type="caution">
    <text evidence="2">The sequence shown here is derived from an EMBL/GenBank/DDBJ whole genome shotgun (WGS) entry which is preliminary data.</text>
</comment>
<gene>
    <name evidence="2" type="ORF">PCOR1329_LOCUS79211</name>
</gene>
<evidence type="ECO:0000256" key="1">
    <source>
        <dbReference type="SAM" id="MobiDB-lite"/>
    </source>
</evidence>
<dbReference type="EMBL" id="CAUYUJ010021102">
    <property type="protein sequence ID" value="CAK0902642.1"/>
    <property type="molecule type" value="Genomic_DNA"/>
</dbReference>
<keyword evidence="3" id="KW-1185">Reference proteome</keyword>
<proteinExistence type="predicted"/>
<sequence>MSEAAHLWKRRSDDELADSIELLLEDPDSLAYECDGLFEACAPRLDGAAWTVSAERLHWVTQLLIDRFGCRLPAVLERIDQLYGAVTGDGWGEEGIPPDVRVDGTVFRGYVAAVLTQVLHELDERSADAAGAVDPPADGAVQPLPTSPPQGPCGLDFEDEAAQPAPHGEDEPRCRVASRDNQQPGVDLPEEGWRWW</sequence>
<evidence type="ECO:0000313" key="3">
    <source>
        <dbReference type="Proteomes" id="UP001189429"/>
    </source>
</evidence>
<accession>A0ABN9XRM8</accession>
<evidence type="ECO:0000313" key="2">
    <source>
        <dbReference type="EMBL" id="CAK0902642.1"/>
    </source>
</evidence>
<name>A0ABN9XRM8_9DINO</name>
<feature type="compositionally biased region" description="Low complexity" evidence="1">
    <location>
        <begin position="128"/>
        <end position="141"/>
    </location>
</feature>
<reference evidence="2" key="1">
    <citation type="submission" date="2023-10" db="EMBL/GenBank/DDBJ databases">
        <authorList>
            <person name="Chen Y."/>
            <person name="Shah S."/>
            <person name="Dougan E. K."/>
            <person name="Thang M."/>
            <person name="Chan C."/>
        </authorList>
    </citation>
    <scope>NUCLEOTIDE SEQUENCE [LARGE SCALE GENOMIC DNA]</scope>
</reference>
<feature type="region of interest" description="Disordered" evidence="1">
    <location>
        <begin position="128"/>
        <end position="196"/>
    </location>
</feature>
<feature type="compositionally biased region" description="Basic and acidic residues" evidence="1">
    <location>
        <begin position="167"/>
        <end position="178"/>
    </location>
</feature>